<evidence type="ECO:0000313" key="2">
    <source>
        <dbReference type="Proteomes" id="UP001286313"/>
    </source>
</evidence>
<protein>
    <submittedName>
        <fullName evidence="1">Uncharacterized protein</fullName>
    </submittedName>
</protein>
<evidence type="ECO:0000313" key="1">
    <source>
        <dbReference type="EMBL" id="KAK3882851.1"/>
    </source>
</evidence>
<accession>A0AAE1FZY6</accession>
<proteinExistence type="predicted"/>
<dbReference type="AlphaFoldDB" id="A0AAE1FZY6"/>
<keyword evidence="2" id="KW-1185">Reference proteome</keyword>
<dbReference type="EMBL" id="JAWQEG010001050">
    <property type="protein sequence ID" value="KAK3882851.1"/>
    <property type="molecule type" value="Genomic_DNA"/>
</dbReference>
<comment type="caution">
    <text evidence="1">The sequence shown here is derived from an EMBL/GenBank/DDBJ whole genome shotgun (WGS) entry which is preliminary data.</text>
</comment>
<dbReference type="Proteomes" id="UP001286313">
    <property type="component" value="Unassembled WGS sequence"/>
</dbReference>
<reference evidence="1" key="1">
    <citation type="submission" date="2023-10" db="EMBL/GenBank/DDBJ databases">
        <title>Genome assemblies of two species of porcelain crab, Petrolisthes cinctipes and Petrolisthes manimaculis (Anomura: Porcellanidae).</title>
        <authorList>
            <person name="Angst P."/>
        </authorList>
    </citation>
    <scope>NUCLEOTIDE SEQUENCE</scope>
    <source>
        <strain evidence="1">PB745_01</strain>
        <tissue evidence="1">Gill</tissue>
    </source>
</reference>
<gene>
    <name evidence="1" type="ORF">Pcinc_012784</name>
</gene>
<sequence length="192" mass="20839">MMMPSPALVGLRKLFEVSERDMERRGLSTATLKYLIDGVLWPVTASWSVGVVGSALRQESPSSNSVGIPGVSLAGMMVHLTNEDSHYGILVWIDEVSKYSAFSANPKKSGPGVKNVNEWCDSALWQKNNLNSNNLFSTCILRSEDDKCLFAHFLCQQVTCRLTGAINVTSGISGSKELGQTIHSPSDEGVTE</sequence>
<organism evidence="1 2">
    <name type="scientific">Petrolisthes cinctipes</name>
    <name type="common">Flat porcelain crab</name>
    <dbReference type="NCBI Taxonomy" id="88211"/>
    <lineage>
        <taxon>Eukaryota</taxon>
        <taxon>Metazoa</taxon>
        <taxon>Ecdysozoa</taxon>
        <taxon>Arthropoda</taxon>
        <taxon>Crustacea</taxon>
        <taxon>Multicrustacea</taxon>
        <taxon>Malacostraca</taxon>
        <taxon>Eumalacostraca</taxon>
        <taxon>Eucarida</taxon>
        <taxon>Decapoda</taxon>
        <taxon>Pleocyemata</taxon>
        <taxon>Anomura</taxon>
        <taxon>Galatheoidea</taxon>
        <taxon>Porcellanidae</taxon>
        <taxon>Petrolisthes</taxon>
    </lineage>
</organism>
<name>A0AAE1FZY6_PETCI</name>